<evidence type="ECO:0000256" key="1">
    <source>
        <dbReference type="SAM" id="MobiDB-lite"/>
    </source>
</evidence>
<feature type="compositionally biased region" description="Low complexity" evidence="1">
    <location>
        <begin position="383"/>
        <end position="402"/>
    </location>
</feature>
<gene>
    <name evidence="2" type="ORF">H2200_001182</name>
</gene>
<organism evidence="2 3">
    <name type="scientific">Cladophialophora chaetospira</name>
    <dbReference type="NCBI Taxonomy" id="386627"/>
    <lineage>
        <taxon>Eukaryota</taxon>
        <taxon>Fungi</taxon>
        <taxon>Dikarya</taxon>
        <taxon>Ascomycota</taxon>
        <taxon>Pezizomycotina</taxon>
        <taxon>Eurotiomycetes</taxon>
        <taxon>Chaetothyriomycetidae</taxon>
        <taxon>Chaetothyriales</taxon>
        <taxon>Herpotrichiellaceae</taxon>
        <taxon>Cladophialophora</taxon>
    </lineage>
</organism>
<feature type="compositionally biased region" description="Basic and acidic residues" evidence="1">
    <location>
        <begin position="364"/>
        <end position="380"/>
    </location>
</feature>
<keyword evidence="3" id="KW-1185">Reference proteome</keyword>
<feature type="region of interest" description="Disordered" evidence="1">
    <location>
        <begin position="188"/>
        <end position="212"/>
    </location>
</feature>
<proteinExistence type="predicted"/>
<dbReference type="Proteomes" id="UP001172673">
    <property type="component" value="Unassembled WGS sequence"/>
</dbReference>
<protein>
    <submittedName>
        <fullName evidence="2">Uncharacterized protein</fullName>
    </submittedName>
</protein>
<sequence>MSGVNAAGRVPLANAPTLRKRKKVDYSYSEYLEAISLADEPVPNSLPNDDVYESEPVVDADSDDEDSVDERPRKRLRRETALTASNKARPSTSLSRRSTHTPSTKASRKPASAPRKPASASRKPASASRKPASASRKPASALDSDTRSKPSSSTSSSTADSTAESLADPTADPDQQIVALVEDGVTIPEDFESAPTKKRKPQKPVDPKIFPKTEAQPIPWSEKRKDRYRQTFRGRVEAVLTSIIELAAETQPQQPNWHPIGWDIRMWGFARLLKLDSALEVVLAGIVDEAQIVLGRTKVCPADMLKHLPRVERRLHNEERGDYMILGDHPTLGWAFYPGATGNLYSRVFQQHRVEIQRAADLQDADRQDAARQDAARQDTDDQAAGDQAADGQDVGDQAADGQDVDGQDVDGQDVDGQDVDGQDVDGQDVDGQGLIETLLEANDSNLGITDASVLEVQAKKKLAKFYHFLAQEGWQVSFLVLGRFGDDIHWLYSFLTETILIILLNSVTNEVFEFGCARHTEAMKKLVDKALKLEFVDEDGNELLPVAPTYAKNSPPAATSAASDTLSSTTAIYQLNRCLPLEQVPAGGNRQDVVCRICKTEKNVSFFTRQTREDCPVGPAFSLESYLCKNCYSMPDRNETHEEYLNVLHIAETLPKECWFCEDAAKDFPKRQYYTCKDPDGNPAWICSLCRLKELRGTALVKCADCKTTRGKIRHRPFFGEILCPQCNLDRVSAHGCSNCGKHKSVGDKWYCNEIVRCKKCYLDAVHSGHKFSGTHTSFPVHVDRKLPLREMLKAGTY</sequence>
<comment type="caution">
    <text evidence="2">The sequence shown here is derived from an EMBL/GenBank/DDBJ whole genome shotgun (WGS) entry which is preliminary data.</text>
</comment>
<feature type="compositionally biased region" description="Polar residues" evidence="1">
    <location>
        <begin position="82"/>
        <end position="104"/>
    </location>
</feature>
<feature type="region of interest" description="Disordered" evidence="1">
    <location>
        <begin position="1"/>
        <end position="23"/>
    </location>
</feature>
<evidence type="ECO:0000313" key="2">
    <source>
        <dbReference type="EMBL" id="KAJ9615108.1"/>
    </source>
</evidence>
<dbReference type="AlphaFoldDB" id="A0AA38XKI4"/>
<feature type="compositionally biased region" description="Low complexity" evidence="1">
    <location>
        <begin position="109"/>
        <end position="168"/>
    </location>
</feature>
<evidence type="ECO:0000313" key="3">
    <source>
        <dbReference type="Proteomes" id="UP001172673"/>
    </source>
</evidence>
<dbReference type="EMBL" id="JAPDRK010000002">
    <property type="protein sequence ID" value="KAJ9615108.1"/>
    <property type="molecule type" value="Genomic_DNA"/>
</dbReference>
<feature type="region of interest" description="Disordered" evidence="1">
    <location>
        <begin position="38"/>
        <end position="174"/>
    </location>
</feature>
<name>A0AA38XKI4_9EURO</name>
<feature type="compositionally biased region" description="Acidic residues" evidence="1">
    <location>
        <begin position="403"/>
        <end position="428"/>
    </location>
</feature>
<accession>A0AA38XKI4</accession>
<feature type="region of interest" description="Disordered" evidence="1">
    <location>
        <begin position="360"/>
        <end position="428"/>
    </location>
</feature>
<reference evidence="2" key="1">
    <citation type="submission" date="2022-10" db="EMBL/GenBank/DDBJ databases">
        <title>Culturing micro-colonial fungi from biological soil crusts in the Mojave desert and describing Neophaeococcomyces mojavensis, and introducing the new genera and species Taxawa tesnikishii.</title>
        <authorList>
            <person name="Kurbessoian T."/>
            <person name="Stajich J.E."/>
        </authorList>
    </citation>
    <scope>NUCLEOTIDE SEQUENCE</scope>
    <source>
        <strain evidence="2">TK_41</strain>
    </source>
</reference>
<feature type="compositionally biased region" description="Acidic residues" evidence="1">
    <location>
        <begin position="50"/>
        <end position="68"/>
    </location>
</feature>